<accession>A0A5A9NCS3</accession>
<dbReference type="EMBL" id="SOYY01000021">
    <property type="protein sequence ID" value="KAA0706197.1"/>
    <property type="molecule type" value="Genomic_DNA"/>
</dbReference>
<feature type="region of interest" description="Disordered" evidence="1">
    <location>
        <begin position="1"/>
        <end position="20"/>
    </location>
</feature>
<dbReference type="Pfam" id="PF15099">
    <property type="entry name" value="PIRT"/>
    <property type="match status" value="1"/>
</dbReference>
<evidence type="ECO:0000313" key="4">
    <source>
        <dbReference type="Proteomes" id="UP000324632"/>
    </source>
</evidence>
<feature type="compositionally biased region" description="Basic and acidic residues" evidence="1">
    <location>
        <begin position="347"/>
        <end position="359"/>
    </location>
</feature>
<proteinExistence type="predicted"/>
<dbReference type="PANTHER" id="PTHR28613">
    <property type="entry name" value="SI:CH211-232M10.4-RELATED"/>
    <property type="match status" value="1"/>
</dbReference>
<feature type="transmembrane region" description="Helical" evidence="2">
    <location>
        <begin position="82"/>
        <end position="102"/>
    </location>
</feature>
<keyword evidence="4" id="KW-1185">Reference proteome</keyword>
<dbReference type="PANTHER" id="PTHR28613:SF7">
    <property type="entry name" value="TRANSMEMBRANE PROTEIN 238"/>
    <property type="match status" value="1"/>
</dbReference>
<feature type="compositionally biased region" description="Polar residues" evidence="1">
    <location>
        <begin position="403"/>
        <end position="413"/>
    </location>
</feature>
<comment type="caution">
    <text evidence="3">The sequence shown here is derived from an EMBL/GenBank/DDBJ whole genome shotgun (WGS) entry which is preliminary data.</text>
</comment>
<feature type="transmembrane region" description="Helical" evidence="2">
    <location>
        <begin position="108"/>
        <end position="127"/>
    </location>
</feature>
<keyword evidence="2" id="KW-0812">Transmembrane</keyword>
<feature type="transmembrane region" description="Helical" evidence="2">
    <location>
        <begin position="223"/>
        <end position="244"/>
    </location>
</feature>
<organism evidence="3 4">
    <name type="scientific">Triplophysa tibetana</name>
    <dbReference type="NCBI Taxonomy" id="1572043"/>
    <lineage>
        <taxon>Eukaryota</taxon>
        <taxon>Metazoa</taxon>
        <taxon>Chordata</taxon>
        <taxon>Craniata</taxon>
        <taxon>Vertebrata</taxon>
        <taxon>Euteleostomi</taxon>
        <taxon>Actinopterygii</taxon>
        <taxon>Neopterygii</taxon>
        <taxon>Teleostei</taxon>
        <taxon>Ostariophysi</taxon>
        <taxon>Cypriniformes</taxon>
        <taxon>Nemacheilidae</taxon>
        <taxon>Triplophysa</taxon>
    </lineage>
</organism>
<dbReference type="InterPro" id="IPR029365">
    <property type="entry name" value="TMEM238"/>
</dbReference>
<feature type="region of interest" description="Disordered" evidence="1">
    <location>
        <begin position="272"/>
        <end position="292"/>
    </location>
</feature>
<evidence type="ECO:0000256" key="2">
    <source>
        <dbReference type="SAM" id="Phobius"/>
    </source>
</evidence>
<evidence type="ECO:0000313" key="3">
    <source>
        <dbReference type="EMBL" id="KAA0706197.1"/>
    </source>
</evidence>
<dbReference type="InterPro" id="IPR028068">
    <property type="entry name" value="PIRT"/>
</dbReference>
<evidence type="ECO:0000256" key="1">
    <source>
        <dbReference type="SAM" id="MobiDB-lite"/>
    </source>
</evidence>
<keyword evidence="2" id="KW-0472">Membrane</keyword>
<feature type="transmembrane region" description="Helical" evidence="2">
    <location>
        <begin position="190"/>
        <end position="211"/>
    </location>
</feature>
<dbReference type="Proteomes" id="UP000324632">
    <property type="component" value="Chromosome 21"/>
</dbReference>
<gene>
    <name evidence="3" type="ORF">E1301_Tti019716</name>
</gene>
<feature type="compositionally biased region" description="Basic and acidic residues" evidence="1">
    <location>
        <begin position="272"/>
        <end position="288"/>
    </location>
</feature>
<dbReference type="Pfam" id="PF15125">
    <property type="entry name" value="TMEM238"/>
    <property type="match status" value="1"/>
</dbReference>
<sequence length="413" mass="45790">MFLSQKPLLQPNQSTHQRSPEIMSSVLDLTPLSFSKEQLTPHSDNTVFSLSHSPTLWTAQAPPGNCEYYWHAILLMTSGGSVLICGMVLSGLYFAGISIMVTNVLGPALLSLGLMVLVVGVVLVPVTQEMSKHFFHRERRPMTSRQACPPCVRCAPAERAADPPLSARQPQHPCRPTMFQLRFIGSCMPLFIMAIVFDITGLVLLLFGIFGDVQRRGVFYGDFLIHTGALLLFASLGFWLMWYVGNIRVKEDDLERRSSTVQSVKNLARKLTERLSKPHNNDTGEKAAGKSSTLRNVTWGKSTYVPGLKDPETEMISCDDLSKENGGDEFTCYQNKGYEDEEASVTKGDDSSREEKQDETPEESVSDVSNTGETSEETKPDSEFTCYQNEGYEDSESDVTKGAKQTENADTLL</sequence>
<keyword evidence="2" id="KW-1133">Transmembrane helix</keyword>
<name>A0A5A9NCS3_9TELE</name>
<reference evidence="3 4" key="1">
    <citation type="journal article" date="2019" name="Mol. Ecol. Resour.">
        <title>Chromosome-level genome assembly of Triplophysa tibetana, a fish adapted to the harsh high-altitude environment of the Tibetan Plateau.</title>
        <authorList>
            <person name="Yang X."/>
            <person name="Liu H."/>
            <person name="Ma Z."/>
            <person name="Zou Y."/>
            <person name="Zou M."/>
            <person name="Mao Y."/>
            <person name="Li X."/>
            <person name="Wang H."/>
            <person name="Chen T."/>
            <person name="Wang W."/>
            <person name="Yang R."/>
        </authorList>
    </citation>
    <scope>NUCLEOTIDE SEQUENCE [LARGE SCALE GENOMIC DNA]</scope>
    <source>
        <strain evidence="3">TTIB1903HZAU</strain>
        <tissue evidence="3">Muscle</tissue>
    </source>
</reference>
<dbReference type="AlphaFoldDB" id="A0A5A9NCS3"/>
<protein>
    <submittedName>
        <fullName evidence="3">Phosphoinositide-interacting protein</fullName>
    </submittedName>
</protein>
<feature type="region of interest" description="Disordered" evidence="1">
    <location>
        <begin position="332"/>
        <end position="413"/>
    </location>
</feature>